<feature type="non-terminal residue" evidence="2">
    <location>
        <position position="1"/>
    </location>
</feature>
<evidence type="ECO:0008006" key="4">
    <source>
        <dbReference type="Google" id="ProtNLM"/>
    </source>
</evidence>
<reference evidence="2" key="1">
    <citation type="submission" date="2018-05" db="EMBL/GenBank/DDBJ databases">
        <title>Draft genome of Mucuna pruriens seed.</title>
        <authorList>
            <person name="Nnadi N.E."/>
            <person name="Vos R."/>
            <person name="Hasami M.H."/>
            <person name="Devisetty U.K."/>
            <person name="Aguiy J.C."/>
        </authorList>
    </citation>
    <scope>NUCLEOTIDE SEQUENCE [LARGE SCALE GENOMIC DNA]</scope>
    <source>
        <strain evidence="2">JCA_2017</strain>
    </source>
</reference>
<organism evidence="2 3">
    <name type="scientific">Mucuna pruriens</name>
    <name type="common">Velvet bean</name>
    <name type="synonym">Dolichos pruriens</name>
    <dbReference type="NCBI Taxonomy" id="157652"/>
    <lineage>
        <taxon>Eukaryota</taxon>
        <taxon>Viridiplantae</taxon>
        <taxon>Streptophyta</taxon>
        <taxon>Embryophyta</taxon>
        <taxon>Tracheophyta</taxon>
        <taxon>Spermatophyta</taxon>
        <taxon>Magnoliopsida</taxon>
        <taxon>eudicotyledons</taxon>
        <taxon>Gunneridae</taxon>
        <taxon>Pentapetalae</taxon>
        <taxon>rosids</taxon>
        <taxon>fabids</taxon>
        <taxon>Fabales</taxon>
        <taxon>Fabaceae</taxon>
        <taxon>Papilionoideae</taxon>
        <taxon>50 kb inversion clade</taxon>
        <taxon>NPAAA clade</taxon>
        <taxon>indigoferoid/millettioid clade</taxon>
        <taxon>Phaseoleae</taxon>
        <taxon>Mucuna</taxon>
    </lineage>
</organism>
<dbReference type="PANTHER" id="PTHR32166:SF74">
    <property type="entry name" value="OS05G0256350 PROTEIN"/>
    <property type="match status" value="1"/>
</dbReference>
<gene>
    <name evidence="2" type="ORF">CR513_09044</name>
</gene>
<dbReference type="AlphaFoldDB" id="A0A371HVT5"/>
<dbReference type="EMBL" id="QJKJ01001584">
    <property type="protein sequence ID" value="RDY06911.1"/>
    <property type="molecule type" value="Genomic_DNA"/>
</dbReference>
<evidence type="ECO:0000313" key="3">
    <source>
        <dbReference type="Proteomes" id="UP000257109"/>
    </source>
</evidence>
<feature type="compositionally biased region" description="Acidic residues" evidence="1">
    <location>
        <begin position="198"/>
        <end position="213"/>
    </location>
</feature>
<dbReference type="SUPFAM" id="SSF53098">
    <property type="entry name" value="Ribonuclease H-like"/>
    <property type="match status" value="1"/>
</dbReference>
<name>A0A371HVT5_MUCPR</name>
<feature type="compositionally biased region" description="Polar residues" evidence="1">
    <location>
        <begin position="175"/>
        <end position="187"/>
    </location>
</feature>
<comment type="caution">
    <text evidence="2">The sequence shown here is derived from an EMBL/GenBank/DDBJ whole genome shotgun (WGS) entry which is preliminary data.</text>
</comment>
<protein>
    <recommendedName>
        <fullName evidence="4">HAT C-terminal dimerisation domain-containing protein</fullName>
    </recommendedName>
</protein>
<dbReference type="PANTHER" id="PTHR32166">
    <property type="entry name" value="OSJNBA0013A04.12 PROTEIN"/>
    <property type="match status" value="1"/>
</dbReference>
<evidence type="ECO:0000313" key="2">
    <source>
        <dbReference type="EMBL" id="RDY06911.1"/>
    </source>
</evidence>
<accession>A0A371HVT5</accession>
<keyword evidence="3" id="KW-1185">Reference proteome</keyword>
<sequence>MDCEVLEDLYKCIDRLSENDKFVDHIHNKLSIYKRAGGMFGFPTAMRKRTTMAPTKWWKMYGAHTPHMQNIAIKILSSTCNSWGCECKSKLEHQRLQDLVYVKYNQVLHECYECRDLINPIALNDIDDSNKWIVGELDGNGEDAKDELVFDDDVLTWRDIASATRTAEPLKYTRRQTQMQRTVVASTSKKEKGKGVVEEDDKDESSQDEGEEDLPSRVFGCAAFVYSHNSHREKLDPRVVKYVFIDVQVQEVTAEELNTKKAHNKAREEDRYYGMQYERHEKPILVPQQIQLCKPEVSIPKNPIGEVNDDMSKGNDHASSILFLNLCILTISLYNMSFITVIDAIKTPTSIQEALKDEN</sequence>
<dbReference type="InterPro" id="IPR012337">
    <property type="entry name" value="RNaseH-like_sf"/>
</dbReference>
<dbReference type="OrthoDB" id="2012664at2759"/>
<evidence type="ECO:0000256" key="1">
    <source>
        <dbReference type="SAM" id="MobiDB-lite"/>
    </source>
</evidence>
<proteinExistence type="predicted"/>
<dbReference type="Proteomes" id="UP000257109">
    <property type="component" value="Unassembled WGS sequence"/>
</dbReference>
<dbReference type="STRING" id="157652.A0A371HVT5"/>
<feature type="region of interest" description="Disordered" evidence="1">
    <location>
        <begin position="171"/>
        <end position="213"/>
    </location>
</feature>
<feature type="compositionally biased region" description="Basic and acidic residues" evidence="1">
    <location>
        <begin position="188"/>
        <end position="197"/>
    </location>
</feature>